<reference evidence="1" key="1">
    <citation type="journal article" date="2015" name="Nature">
        <title>Complex archaea that bridge the gap between prokaryotes and eukaryotes.</title>
        <authorList>
            <person name="Spang A."/>
            <person name="Saw J.H."/>
            <person name="Jorgensen S.L."/>
            <person name="Zaremba-Niedzwiedzka K."/>
            <person name="Martijn J."/>
            <person name="Lind A.E."/>
            <person name="van Eijk R."/>
            <person name="Schleper C."/>
            <person name="Guy L."/>
            <person name="Ettema T.J."/>
        </authorList>
    </citation>
    <scope>NUCLEOTIDE SEQUENCE</scope>
</reference>
<dbReference type="EMBL" id="LAZR01069169">
    <property type="protein sequence ID" value="KKK48234.1"/>
    <property type="molecule type" value="Genomic_DNA"/>
</dbReference>
<gene>
    <name evidence="1" type="ORF">LCGC14_3147160</name>
</gene>
<dbReference type="AlphaFoldDB" id="A0A0F8Y1Y9"/>
<sequence>MKEYDKKYEEIITKCVEDSDNHKIVKNVKRIDFYNLKEGNGFIQFLIDNKKEFKHYLLFEIEIIDNPIIYM</sequence>
<feature type="non-terminal residue" evidence="1">
    <location>
        <position position="71"/>
    </location>
</feature>
<organism evidence="1">
    <name type="scientific">marine sediment metagenome</name>
    <dbReference type="NCBI Taxonomy" id="412755"/>
    <lineage>
        <taxon>unclassified sequences</taxon>
        <taxon>metagenomes</taxon>
        <taxon>ecological metagenomes</taxon>
    </lineage>
</organism>
<proteinExistence type="predicted"/>
<evidence type="ECO:0000313" key="1">
    <source>
        <dbReference type="EMBL" id="KKK48234.1"/>
    </source>
</evidence>
<comment type="caution">
    <text evidence="1">The sequence shown here is derived from an EMBL/GenBank/DDBJ whole genome shotgun (WGS) entry which is preliminary data.</text>
</comment>
<accession>A0A0F8Y1Y9</accession>
<protein>
    <submittedName>
        <fullName evidence="1">Uncharacterized protein</fullName>
    </submittedName>
</protein>
<name>A0A0F8Y1Y9_9ZZZZ</name>